<name>A0A0H2XL18_BURO1</name>
<gene>
    <name evidence="2" type="ordered locus">Bcen_0403</name>
</gene>
<organism evidence="2">
    <name type="scientific">Burkholderia orbicola (strain AU 1054)</name>
    <dbReference type="NCBI Taxonomy" id="331271"/>
    <lineage>
        <taxon>Bacteria</taxon>
        <taxon>Pseudomonadati</taxon>
        <taxon>Pseudomonadota</taxon>
        <taxon>Betaproteobacteria</taxon>
        <taxon>Burkholderiales</taxon>
        <taxon>Burkholderiaceae</taxon>
        <taxon>Burkholderia</taxon>
        <taxon>Burkholderia cepacia complex</taxon>
        <taxon>Burkholderia orbicola</taxon>
    </lineage>
</organism>
<evidence type="ECO:0000313" key="2">
    <source>
        <dbReference type="EMBL" id="ABF75315.1"/>
    </source>
</evidence>
<proteinExistence type="predicted"/>
<reference evidence="2" key="1">
    <citation type="submission" date="2006-05" db="EMBL/GenBank/DDBJ databases">
        <title>Complete sequence of chromosome 1 of Burkholderia cenocepacia AU 1054.</title>
        <authorList>
            <consortium name="US DOE Joint Genome Institute"/>
            <person name="Copeland A."/>
            <person name="Lucas S."/>
            <person name="Lapidus A."/>
            <person name="Barry K."/>
            <person name="Detter J.C."/>
            <person name="Glavina del Rio T."/>
            <person name="Hammon N."/>
            <person name="Israni S."/>
            <person name="Dalin E."/>
            <person name="Tice H."/>
            <person name="Pitluck S."/>
            <person name="Chain P."/>
            <person name="Malfatti S."/>
            <person name="Shin M."/>
            <person name="Vergez L."/>
            <person name="Schmutz J."/>
            <person name="Larimer F."/>
            <person name="Land M."/>
            <person name="Hauser L."/>
            <person name="Kyrpides N."/>
            <person name="Lykidis A."/>
            <person name="LiPuma J.J."/>
            <person name="Konstantinidis K."/>
            <person name="Tiedje J.M."/>
            <person name="Richardson P."/>
        </authorList>
    </citation>
    <scope>NUCLEOTIDE SEQUENCE [LARGE SCALE GENOMIC DNA]</scope>
    <source>
        <strain evidence="2">AU 1054</strain>
    </source>
</reference>
<dbReference type="EMBL" id="CP000378">
    <property type="protein sequence ID" value="ABF75315.1"/>
    <property type="molecule type" value="Genomic_DNA"/>
</dbReference>
<evidence type="ECO:0000256" key="1">
    <source>
        <dbReference type="SAM" id="MobiDB-lite"/>
    </source>
</evidence>
<sequence length="82" mass="9628">MSGEPSFEGSQRRRDPLTCRRQHFRVQRTHADNVRFPRSNRRAGRRRLGFGFIRPVVGVDTIDVCRVLPVGQYIPLVFRYVD</sequence>
<dbReference type="HOGENOM" id="CLU_2551717_0_0_4"/>
<dbReference type="AlphaFoldDB" id="A0A0H2XL18"/>
<feature type="region of interest" description="Disordered" evidence="1">
    <location>
        <begin position="1"/>
        <end position="22"/>
    </location>
</feature>
<accession>A0A0H2XL18</accession>
<protein>
    <submittedName>
        <fullName evidence="2">Uncharacterized protein</fullName>
    </submittedName>
</protein>